<dbReference type="AlphaFoldDB" id="A0AAI8YGX1"/>
<name>A0AAI8YGX1_9PEZI</name>
<dbReference type="Proteomes" id="UP001295740">
    <property type="component" value="Unassembled WGS sequence"/>
</dbReference>
<dbReference type="EMBL" id="CAUWAG010000006">
    <property type="protein sequence ID" value="CAJ2504425.1"/>
    <property type="molecule type" value="Genomic_DNA"/>
</dbReference>
<gene>
    <name evidence="1" type="ORF">KHLLAP_LOCUS4893</name>
</gene>
<evidence type="ECO:0000313" key="2">
    <source>
        <dbReference type="Proteomes" id="UP001295740"/>
    </source>
</evidence>
<organism evidence="1 2">
    <name type="scientific">Anthostomella pinea</name>
    <dbReference type="NCBI Taxonomy" id="933095"/>
    <lineage>
        <taxon>Eukaryota</taxon>
        <taxon>Fungi</taxon>
        <taxon>Dikarya</taxon>
        <taxon>Ascomycota</taxon>
        <taxon>Pezizomycotina</taxon>
        <taxon>Sordariomycetes</taxon>
        <taxon>Xylariomycetidae</taxon>
        <taxon>Xylariales</taxon>
        <taxon>Xylariaceae</taxon>
        <taxon>Anthostomella</taxon>
    </lineage>
</organism>
<proteinExistence type="predicted"/>
<keyword evidence="2" id="KW-1185">Reference proteome</keyword>
<evidence type="ECO:0000313" key="1">
    <source>
        <dbReference type="EMBL" id="CAJ2504425.1"/>
    </source>
</evidence>
<reference evidence="1" key="1">
    <citation type="submission" date="2023-10" db="EMBL/GenBank/DDBJ databases">
        <authorList>
            <person name="Hackl T."/>
        </authorList>
    </citation>
    <scope>NUCLEOTIDE SEQUENCE</scope>
</reference>
<protein>
    <submittedName>
        <fullName evidence="1">Uu.00g118190.m01.CDS01</fullName>
    </submittedName>
</protein>
<accession>A0AAI8YGX1</accession>
<comment type="caution">
    <text evidence="1">The sequence shown here is derived from an EMBL/GenBank/DDBJ whole genome shotgun (WGS) entry which is preliminary data.</text>
</comment>
<sequence>MEAIGAGANVAAFVVIGLQLAKNVYKTLSTIKDGPAIVQRVANDVNQLHWILEQLRHSQAAVHDASLAGHIGLCVQELSSVADTVQKLQFSSNELTTGNMWKRFKSFLDEKSLDMISAQVTRHAASLSLRLNIISRLVYPQYRYAWTISIVSYKLKQ</sequence>